<dbReference type="HAMAP" id="MF_01615">
    <property type="entry name" value="PdxT"/>
    <property type="match status" value="1"/>
</dbReference>
<sequence>MRVGVFALQGDVREHIRTLTSMGVETIEVRNAADLTSVDGLILPGGESTTISKLIDIFSLRKNLIDFITSGKPVFGTCAGMIMLAKEVLDASSGQRSLEAMDISVRRNAFGSQLDSFETEIEFEGKLANVAFIRAPIVERVGPGVEVLSKLPNGAVVAVRSGNLLATAFHPELTGDNSVHEYFVAMVSKSL</sequence>
<accession>A0A6J6LMH0</accession>
<proteinExistence type="inferred from homology"/>
<reference evidence="8" key="1">
    <citation type="submission" date="2020-05" db="EMBL/GenBank/DDBJ databases">
        <authorList>
            <person name="Chiriac C."/>
            <person name="Salcher M."/>
            <person name="Ghai R."/>
            <person name="Kavagutti S V."/>
        </authorList>
    </citation>
    <scope>NUCLEOTIDE SEQUENCE</scope>
</reference>
<evidence type="ECO:0000256" key="6">
    <source>
        <dbReference type="ARBA" id="ARBA00023239"/>
    </source>
</evidence>
<dbReference type="FunFam" id="3.40.50.880:FF:000010">
    <property type="entry name" value="uncharacterized protein LOC100176842 isoform X2"/>
    <property type="match status" value="1"/>
</dbReference>
<gene>
    <name evidence="8" type="ORF">UFOPK2328_00127</name>
</gene>
<comment type="similarity">
    <text evidence="1">Belongs to the glutaminase PdxT/SNO family.</text>
</comment>
<dbReference type="PANTHER" id="PTHR31559:SF0">
    <property type="entry name" value="PYRIDOXAL 5'-PHOSPHATE SYNTHASE SUBUNIT SNO1-RELATED"/>
    <property type="match status" value="1"/>
</dbReference>
<keyword evidence="3" id="KW-0378">Hydrolase</keyword>
<dbReference type="GO" id="GO:0008614">
    <property type="term" value="P:pyridoxine metabolic process"/>
    <property type="evidence" value="ECO:0007669"/>
    <property type="project" value="TreeGrafter"/>
</dbReference>
<dbReference type="GO" id="GO:0042823">
    <property type="term" value="P:pyridoxal phosphate biosynthetic process"/>
    <property type="evidence" value="ECO:0007669"/>
    <property type="project" value="InterPro"/>
</dbReference>
<dbReference type="Gene3D" id="3.40.50.880">
    <property type="match status" value="1"/>
</dbReference>
<dbReference type="GO" id="GO:0016829">
    <property type="term" value="F:lyase activity"/>
    <property type="evidence" value="ECO:0007669"/>
    <property type="project" value="UniProtKB-KW"/>
</dbReference>
<dbReference type="Pfam" id="PF01174">
    <property type="entry name" value="SNO"/>
    <property type="match status" value="1"/>
</dbReference>
<dbReference type="InterPro" id="IPR002161">
    <property type="entry name" value="PdxT/SNO"/>
</dbReference>
<comment type="catalytic activity">
    <reaction evidence="7">
        <text>L-glutamine + H2O = L-glutamate + NH4(+)</text>
        <dbReference type="Rhea" id="RHEA:15889"/>
        <dbReference type="ChEBI" id="CHEBI:15377"/>
        <dbReference type="ChEBI" id="CHEBI:28938"/>
        <dbReference type="ChEBI" id="CHEBI:29985"/>
        <dbReference type="ChEBI" id="CHEBI:58359"/>
        <dbReference type="EC" id="3.5.1.2"/>
    </reaction>
</comment>
<dbReference type="PANTHER" id="PTHR31559">
    <property type="entry name" value="PYRIDOXAL 5'-PHOSPHATE SYNTHASE SUBUNIT SNO"/>
    <property type="match status" value="1"/>
</dbReference>
<keyword evidence="6" id="KW-0456">Lyase</keyword>
<dbReference type="PROSITE" id="PS01236">
    <property type="entry name" value="PDXT_SNO_1"/>
    <property type="match status" value="1"/>
</dbReference>
<dbReference type="EMBL" id="CAEZWX010000009">
    <property type="protein sequence ID" value="CAB4663090.1"/>
    <property type="molecule type" value="Genomic_DNA"/>
</dbReference>
<dbReference type="InterPro" id="IPR021196">
    <property type="entry name" value="PdxT/SNO_CS"/>
</dbReference>
<evidence type="ECO:0000256" key="5">
    <source>
        <dbReference type="ARBA" id="ARBA00022962"/>
    </source>
</evidence>
<dbReference type="GO" id="GO:1903600">
    <property type="term" value="C:glutaminase complex"/>
    <property type="evidence" value="ECO:0007669"/>
    <property type="project" value="TreeGrafter"/>
</dbReference>
<evidence type="ECO:0000256" key="1">
    <source>
        <dbReference type="ARBA" id="ARBA00008345"/>
    </source>
</evidence>
<name>A0A6J6LMH0_9ZZZZ</name>
<evidence type="ECO:0000256" key="7">
    <source>
        <dbReference type="ARBA" id="ARBA00049534"/>
    </source>
</evidence>
<keyword evidence="4" id="KW-0663">Pyridoxal phosphate</keyword>
<dbReference type="PROSITE" id="PS51130">
    <property type="entry name" value="PDXT_SNO_2"/>
    <property type="match status" value="1"/>
</dbReference>
<evidence type="ECO:0000256" key="4">
    <source>
        <dbReference type="ARBA" id="ARBA00022898"/>
    </source>
</evidence>
<evidence type="ECO:0000256" key="3">
    <source>
        <dbReference type="ARBA" id="ARBA00022801"/>
    </source>
</evidence>
<dbReference type="PROSITE" id="PS51273">
    <property type="entry name" value="GATASE_TYPE_1"/>
    <property type="match status" value="1"/>
</dbReference>
<dbReference type="InterPro" id="IPR029062">
    <property type="entry name" value="Class_I_gatase-like"/>
</dbReference>
<evidence type="ECO:0000313" key="8">
    <source>
        <dbReference type="EMBL" id="CAB4663090.1"/>
    </source>
</evidence>
<keyword evidence="5" id="KW-0315">Glutamine amidotransferase</keyword>
<dbReference type="CDD" id="cd01749">
    <property type="entry name" value="GATase1_PB"/>
    <property type="match status" value="1"/>
</dbReference>
<protein>
    <recommendedName>
        <fullName evidence="2">glutaminase</fullName>
        <ecNumber evidence="2">3.5.1.2</ecNumber>
    </recommendedName>
</protein>
<dbReference type="NCBIfam" id="TIGR03800">
    <property type="entry name" value="PLP_synth_Pdx2"/>
    <property type="match status" value="1"/>
</dbReference>
<evidence type="ECO:0000256" key="2">
    <source>
        <dbReference type="ARBA" id="ARBA00012918"/>
    </source>
</evidence>
<dbReference type="AlphaFoldDB" id="A0A6J6LMH0"/>
<dbReference type="EC" id="3.5.1.2" evidence="2"/>
<dbReference type="GO" id="GO:0005829">
    <property type="term" value="C:cytosol"/>
    <property type="evidence" value="ECO:0007669"/>
    <property type="project" value="TreeGrafter"/>
</dbReference>
<dbReference type="PIRSF" id="PIRSF005639">
    <property type="entry name" value="Glut_amidoT_SNO"/>
    <property type="match status" value="1"/>
</dbReference>
<dbReference type="GO" id="GO:0004359">
    <property type="term" value="F:glutaminase activity"/>
    <property type="evidence" value="ECO:0007669"/>
    <property type="project" value="UniProtKB-EC"/>
</dbReference>
<organism evidence="8">
    <name type="scientific">freshwater metagenome</name>
    <dbReference type="NCBI Taxonomy" id="449393"/>
    <lineage>
        <taxon>unclassified sequences</taxon>
        <taxon>metagenomes</taxon>
        <taxon>ecological metagenomes</taxon>
    </lineage>
</organism>
<dbReference type="SUPFAM" id="SSF52317">
    <property type="entry name" value="Class I glutamine amidotransferase-like"/>
    <property type="match status" value="1"/>
</dbReference>